<evidence type="ECO:0000313" key="2">
    <source>
        <dbReference type="EMBL" id="ASJ23679.1"/>
    </source>
</evidence>
<dbReference type="Proteomes" id="UP000197424">
    <property type="component" value="Chromosome"/>
</dbReference>
<comment type="subcellular location">
    <subcellularLocation>
        <location evidence="1">Cell inner membrane</location>
        <topology evidence="1">Single-pass membrane protein</topology>
        <orientation evidence="1">Cytoplasmic side</orientation>
    </subcellularLocation>
</comment>
<dbReference type="InterPro" id="IPR030865">
    <property type="entry name" value="LapB"/>
</dbReference>
<dbReference type="Pfam" id="PF13432">
    <property type="entry name" value="TPR_16"/>
    <property type="match status" value="2"/>
</dbReference>
<dbReference type="GO" id="GO:0046890">
    <property type="term" value="P:regulation of lipid biosynthetic process"/>
    <property type="evidence" value="ECO:0007669"/>
    <property type="project" value="UniProtKB-UniRule"/>
</dbReference>
<reference evidence="3" key="1">
    <citation type="submission" date="2017-06" db="EMBL/GenBank/DDBJ databases">
        <title>Whole genome sequence of Laribacter hongkongensis LHGZ1.</title>
        <authorList>
            <person name="Chen D."/>
            <person name="Wu H."/>
            <person name="Chen J."/>
        </authorList>
    </citation>
    <scope>NUCLEOTIDE SEQUENCE [LARGE SCALE GENOMIC DNA]</scope>
    <source>
        <strain evidence="3">LHGZ1</strain>
    </source>
</reference>
<dbReference type="GO" id="GO:0008653">
    <property type="term" value="P:lipopolysaccharide metabolic process"/>
    <property type="evidence" value="ECO:0007669"/>
    <property type="project" value="InterPro"/>
</dbReference>
<feature type="binding site" evidence="1">
    <location>
        <position position="357"/>
    </location>
    <ligand>
        <name>Fe cation</name>
        <dbReference type="ChEBI" id="CHEBI:24875"/>
    </ligand>
</feature>
<sequence>MLEFELWWLLVIPLFFGLGWLAARIDMRAVILSARKLPTDYFKGLSALVDGDSAEASRRLTEVARQEPDVLELQVSVGKLYRRRGENDLAIRLHQQLLASADLPEQHRDLIQLELAEDFQRAGLVDRAEEILLPLSQRAGVADRARSRLLDLFQQERDWARAIQIAGELRNDITHYQRELAQFHCELAQTALIKSDLASAGQEVAAALAANRRCPRAYLLQGDVALASGDTQAAIAAWQSLEIHQPDYLAHVAERLVDAYEREQRPAEAVKLLRGWLATYPQLDMVDLVYSSVAQLQGDQEGLAFLRDAVHGAPSLAGMAKLIDAQFATLNPAARQDAELARELMLNHARRLRVYRCQHCNFRSKTFFWRCPACGEWESFTPNRSEALTV</sequence>
<dbReference type="RefSeq" id="WP_088860235.1">
    <property type="nucleotide sequence ID" value="NZ_CP022115.1"/>
</dbReference>
<keyword evidence="1" id="KW-0677">Repeat</keyword>
<dbReference type="EMBL" id="CP022115">
    <property type="protein sequence ID" value="ASJ23679.1"/>
    <property type="molecule type" value="Genomic_DNA"/>
</dbReference>
<gene>
    <name evidence="1" type="primary">lapB</name>
    <name evidence="2" type="ORF">LHGZ1_0848</name>
</gene>
<feature type="binding site" evidence="1">
    <location>
        <position position="360"/>
    </location>
    <ligand>
        <name>Fe cation</name>
        <dbReference type="ChEBI" id="CHEBI:24875"/>
    </ligand>
</feature>
<keyword evidence="1" id="KW-1133">Transmembrane helix</keyword>
<keyword evidence="1" id="KW-0472">Membrane</keyword>
<dbReference type="Pfam" id="PF18073">
    <property type="entry name" value="Zn_ribbon_LapB"/>
    <property type="match status" value="1"/>
</dbReference>
<comment type="similarity">
    <text evidence="1">Belongs to the LapB family.</text>
</comment>
<dbReference type="GO" id="GO:0005506">
    <property type="term" value="F:iron ion binding"/>
    <property type="evidence" value="ECO:0007669"/>
    <property type="project" value="UniProtKB-UniRule"/>
</dbReference>
<protein>
    <recommendedName>
        <fullName evidence="1">Lipopolysaccharide assembly protein B</fullName>
    </recommendedName>
</protein>
<dbReference type="AlphaFoldDB" id="A0A248LGU7"/>
<keyword evidence="1" id="KW-0408">Iron</keyword>
<evidence type="ECO:0000313" key="3">
    <source>
        <dbReference type="Proteomes" id="UP000197424"/>
    </source>
</evidence>
<keyword evidence="1" id="KW-1003">Cell membrane</keyword>
<dbReference type="GO" id="GO:0009898">
    <property type="term" value="C:cytoplasmic side of plasma membrane"/>
    <property type="evidence" value="ECO:0007669"/>
    <property type="project" value="UniProtKB-UniRule"/>
</dbReference>
<evidence type="ECO:0000256" key="1">
    <source>
        <dbReference type="HAMAP-Rule" id="MF_00994"/>
    </source>
</evidence>
<dbReference type="InterPro" id="IPR041166">
    <property type="entry name" value="Rubredoxin_2"/>
</dbReference>
<keyword evidence="1" id="KW-0812">Transmembrane</keyword>
<accession>A0A248LGU7</accession>
<dbReference type="InterPro" id="IPR011990">
    <property type="entry name" value="TPR-like_helical_dom_sf"/>
</dbReference>
<dbReference type="SUPFAM" id="SSF48452">
    <property type="entry name" value="TPR-like"/>
    <property type="match status" value="2"/>
</dbReference>
<dbReference type="OrthoDB" id="507476at2"/>
<proteinExistence type="inferred from homology"/>
<organism evidence="2 3">
    <name type="scientific">Laribacter hongkongensis</name>
    <dbReference type="NCBI Taxonomy" id="168471"/>
    <lineage>
        <taxon>Bacteria</taxon>
        <taxon>Pseudomonadati</taxon>
        <taxon>Pseudomonadota</taxon>
        <taxon>Betaproteobacteria</taxon>
        <taxon>Neisseriales</taxon>
        <taxon>Aquaspirillaceae</taxon>
        <taxon>Laribacter</taxon>
    </lineage>
</organism>
<feature type="topological domain" description="Cytoplasmic" evidence="1">
    <location>
        <begin position="24"/>
        <end position="390"/>
    </location>
</feature>
<dbReference type="HAMAP" id="MF_00994">
    <property type="entry name" value="LPS_assembly_LapB"/>
    <property type="match status" value="1"/>
</dbReference>
<feature type="binding site" evidence="1">
    <location>
        <position position="374"/>
    </location>
    <ligand>
        <name>Fe cation</name>
        <dbReference type="ChEBI" id="CHEBI:24875"/>
    </ligand>
</feature>
<dbReference type="Gene3D" id="1.25.40.10">
    <property type="entry name" value="Tetratricopeptide repeat domain"/>
    <property type="match status" value="1"/>
</dbReference>
<keyword evidence="1" id="KW-0997">Cell inner membrane</keyword>
<keyword evidence="1" id="KW-0802">TPR repeat</keyword>
<dbReference type="NCBIfam" id="NF008755">
    <property type="entry name" value="PRK11788.1-3"/>
    <property type="match status" value="1"/>
</dbReference>
<comment type="function">
    <text evidence="1">Modulates cellular lipopolysaccharide (LPS) levels by regulating LpxC, which is involved in lipid A biosynthesis. May act by modulating the proteolytic activity of FtsH towards LpxC. May also coordinate assembly of proteins involved in LPS synthesis at the plasma membrane.</text>
</comment>
<name>A0A248LGU7_9NEIS</name>
<keyword evidence="1" id="KW-0479">Metal-binding</keyword>
<feature type="binding site" evidence="1">
    <location>
        <position position="371"/>
    </location>
    <ligand>
        <name>Fe cation</name>
        <dbReference type="ChEBI" id="CHEBI:24875"/>
    </ligand>
</feature>